<keyword evidence="1" id="KW-0812">Transmembrane</keyword>
<evidence type="ECO:0000313" key="3">
    <source>
        <dbReference type="Proteomes" id="UP001467674"/>
    </source>
</evidence>
<protein>
    <submittedName>
        <fullName evidence="2">Uncharacterized protein</fullName>
    </submittedName>
</protein>
<accession>A0ABV1S572</accession>
<dbReference type="Proteomes" id="UP001467674">
    <property type="component" value="Unassembled WGS sequence"/>
</dbReference>
<proteinExistence type="predicted"/>
<dbReference type="RefSeq" id="WP_350385845.1">
    <property type="nucleotide sequence ID" value="NZ_JBEOME010000005.1"/>
</dbReference>
<feature type="transmembrane region" description="Helical" evidence="1">
    <location>
        <begin position="19"/>
        <end position="40"/>
    </location>
</feature>
<comment type="caution">
    <text evidence="2">The sequence shown here is derived from an EMBL/GenBank/DDBJ whole genome shotgun (WGS) entry which is preliminary data.</text>
</comment>
<feature type="transmembrane region" description="Helical" evidence="1">
    <location>
        <begin position="84"/>
        <end position="108"/>
    </location>
</feature>
<gene>
    <name evidence="2" type="ORF">ABQG71_10875</name>
</gene>
<dbReference type="EMBL" id="JBEOME010000005">
    <property type="protein sequence ID" value="MER3121694.1"/>
    <property type="molecule type" value="Genomic_DNA"/>
</dbReference>
<feature type="transmembrane region" description="Helical" evidence="1">
    <location>
        <begin position="156"/>
        <end position="179"/>
    </location>
</feature>
<keyword evidence="1" id="KW-0472">Membrane</keyword>
<keyword evidence="3" id="KW-1185">Reference proteome</keyword>
<feature type="transmembrane region" description="Helical" evidence="1">
    <location>
        <begin position="120"/>
        <end position="141"/>
    </location>
</feature>
<organism evidence="2 3">
    <name type="scientific">Bacillus altitudinis</name>
    <dbReference type="NCBI Taxonomy" id="293387"/>
    <lineage>
        <taxon>Bacteria</taxon>
        <taxon>Bacillati</taxon>
        <taxon>Bacillota</taxon>
        <taxon>Bacilli</taxon>
        <taxon>Bacillales</taxon>
        <taxon>Bacillaceae</taxon>
        <taxon>Bacillus</taxon>
    </lineage>
</organism>
<evidence type="ECO:0000313" key="2">
    <source>
        <dbReference type="EMBL" id="MER3121694.1"/>
    </source>
</evidence>
<keyword evidence="1" id="KW-1133">Transmembrane helix</keyword>
<name>A0ABV1S572_BACAB</name>
<evidence type="ECO:0000256" key="1">
    <source>
        <dbReference type="SAM" id="Phobius"/>
    </source>
</evidence>
<reference evidence="2 3" key="1">
    <citation type="submission" date="2024-06" db="EMBL/GenBank/DDBJ databases">
        <title>Construction of an artificial bacterial consortium using nitrogen cycle bacteria from Cuatro Cienegas Basin and a mangrove forest.</title>
        <authorList>
            <person name="Aguilera-Najera D."/>
            <person name="Marquez-Cianci L."/>
            <person name="Martinez-Perez E."/>
            <person name="Rosas-Barrera M."/>
            <person name="Rodriguez-Cruz U.E."/>
            <person name="Tapia-Lopez R."/>
            <person name="Eguiarte L.E."/>
            <person name="Souza-Saldivar V."/>
        </authorList>
    </citation>
    <scope>NUCLEOTIDE SEQUENCE [LARGE SCALE GENOMIC DNA]</scope>
    <source>
        <strain evidence="2 3">S14-15</strain>
    </source>
</reference>
<sequence>MDFKDIIKEMSEYLKIPGITLSIIFLLSALKPISFISAGIIEKKFFSKEKLFIFYVINYFSLTVFCTIIFYLSSELIPLNPDYYRNYIFVLTSFWAILGFCIVLCNMYTSFMRSVKRISWLKNLVIIIYLSLTSFLFIGAYNDVFSLVGEVNSWKGLLVIGSTLFVLTLPLPAVIYPVAKLGDWYKRKITYWTDDNNNKWYLIHPVDKQVILVGDHREYNLCKKTMFLKKEDLYGKIIHIEKEIEEVQDGEPADTD</sequence>
<feature type="transmembrane region" description="Helical" evidence="1">
    <location>
        <begin position="52"/>
        <end position="72"/>
    </location>
</feature>